<accession>A0A0H2SE30</accession>
<dbReference type="InterPro" id="IPR011990">
    <property type="entry name" value="TPR-like_helical_dom_sf"/>
</dbReference>
<dbReference type="OrthoDB" id="185373at2759"/>
<dbReference type="STRING" id="27342.A0A0H2SE30"/>
<comment type="function">
    <text evidence="3">Regulates mitochondrial small subunit maturation by controlling 15S rRNA 5'-end processing. Localizes to the 5' precursor of the 15S rRNA in a position that is subsequently occupied by mS47 in the mature yeast mtSSU. Uses structure and sequence-specific RNA recognition, binding to a single-stranded region of the precursor and specifically recognizing bases -6 to -1. The exchange of Ccm1 for mS47 is coupled to the irreversible removal of precursor rRNA that is accompanied by conformational changes of the mitoribosomal proteins uS5m and mS26. These conformational changes signal completion of 5'-end rRNA processing through protection of the mature 5'-end of the 15S rRNA and stabilization of mS47. The removal of the 5' precursor together with the dissociation of Ccm1 may be catalyzed by the 5'-3' exoribonuclease Pet127. Involved in the specific removal of group I introns in mitochondrial encoded transcripts.</text>
</comment>
<organism evidence="7 8">
    <name type="scientific">Schizopora paradoxa</name>
    <dbReference type="NCBI Taxonomy" id="27342"/>
    <lineage>
        <taxon>Eukaryota</taxon>
        <taxon>Fungi</taxon>
        <taxon>Dikarya</taxon>
        <taxon>Basidiomycota</taxon>
        <taxon>Agaricomycotina</taxon>
        <taxon>Agaricomycetes</taxon>
        <taxon>Hymenochaetales</taxon>
        <taxon>Schizoporaceae</taxon>
        <taxon>Schizopora</taxon>
    </lineage>
</organism>
<keyword evidence="8" id="KW-1185">Reference proteome</keyword>
<feature type="region of interest" description="Disordered" evidence="6">
    <location>
        <begin position="466"/>
        <end position="496"/>
    </location>
</feature>
<dbReference type="Pfam" id="PF13041">
    <property type="entry name" value="PPR_2"/>
    <property type="match status" value="1"/>
</dbReference>
<evidence type="ECO:0008006" key="9">
    <source>
        <dbReference type="Google" id="ProtNLM"/>
    </source>
</evidence>
<comment type="similarity">
    <text evidence="1">Belongs to the CCM1 family.</text>
</comment>
<evidence type="ECO:0000256" key="2">
    <source>
        <dbReference type="ARBA" id="ARBA00022737"/>
    </source>
</evidence>
<protein>
    <recommendedName>
        <fullName evidence="9">Pentacotripeptide-repeat region of PRORP domain-containing protein</fullName>
    </recommendedName>
</protein>
<evidence type="ECO:0000313" key="8">
    <source>
        <dbReference type="Proteomes" id="UP000053477"/>
    </source>
</evidence>
<evidence type="ECO:0000256" key="4">
    <source>
        <dbReference type="ARBA" id="ARBA00044511"/>
    </source>
</evidence>
<name>A0A0H2SE30_9AGAM</name>
<dbReference type="InParanoid" id="A0A0H2SE30"/>
<evidence type="ECO:0000256" key="3">
    <source>
        <dbReference type="ARBA" id="ARBA00044493"/>
    </source>
</evidence>
<dbReference type="PANTHER" id="PTHR47936:SF1">
    <property type="entry name" value="PENTATRICOPEPTIDE REPEAT-CONTAINING PROTEIN GUN1, CHLOROPLASTIC"/>
    <property type="match status" value="1"/>
</dbReference>
<proteinExistence type="inferred from homology"/>
<evidence type="ECO:0000256" key="6">
    <source>
        <dbReference type="SAM" id="MobiDB-lite"/>
    </source>
</evidence>
<gene>
    <name evidence="7" type="ORF">SCHPADRAFT_992542</name>
</gene>
<dbReference type="PANTHER" id="PTHR47936">
    <property type="entry name" value="PPR_LONG DOMAIN-CONTAINING PROTEIN"/>
    <property type="match status" value="1"/>
</dbReference>
<keyword evidence="2" id="KW-0677">Repeat</keyword>
<dbReference type="EMBL" id="KQ085884">
    <property type="protein sequence ID" value="KLO19958.1"/>
    <property type="molecule type" value="Genomic_DNA"/>
</dbReference>
<dbReference type="InterPro" id="IPR002885">
    <property type="entry name" value="PPR_rpt"/>
</dbReference>
<feature type="repeat" description="PPR" evidence="5">
    <location>
        <begin position="127"/>
        <end position="161"/>
    </location>
</feature>
<dbReference type="Proteomes" id="UP000053477">
    <property type="component" value="Unassembled WGS sequence"/>
</dbReference>
<comment type="subunit">
    <text evidence="4">Binds to mitochondrial small subunit 15S rRNA.</text>
</comment>
<dbReference type="Gene3D" id="1.25.40.10">
    <property type="entry name" value="Tetratricopeptide repeat domain"/>
    <property type="match status" value="1"/>
</dbReference>
<evidence type="ECO:0000313" key="7">
    <source>
        <dbReference type="EMBL" id="KLO19958.1"/>
    </source>
</evidence>
<dbReference type="AlphaFoldDB" id="A0A0H2SE30"/>
<reference evidence="7 8" key="1">
    <citation type="submission" date="2015-04" db="EMBL/GenBank/DDBJ databases">
        <title>Complete genome sequence of Schizopora paradoxa KUC8140, a cosmopolitan wood degrader in East Asia.</title>
        <authorList>
            <consortium name="DOE Joint Genome Institute"/>
            <person name="Min B."/>
            <person name="Park H."/>
            <person name="Jang Y."/>
            <person name="Kim J.-J."/>
            <person name="Kim K.H."/>
            <person name="Pangilinan J."/>
            <person name="Lipzen A."/>
            <person name="Riley R."/>
            <person name="Grigoriev I.V."/>
            <person name="Spatafora J.W."/>
            <person name="Choi I.-G."/>
        </authorList>
    </citation>
    <scope>NUCLEOTIDE SEQUENCE [LARGE SCALE GENOMIC DNA]</scope>
    <source>
        <strain evidence="7 8">KUC8140</strain>
    </source>
</reference>
<evidence type="ECO:0000256" key="1">
    <source>
        <dbReference type="ARBA" id="ARBA00006192"/>
    </source>
</evidence>
<evidence type="ECO:0000256" key="5">
    <source>
        <dbReference type="PROSITE-ProRule" id="PRU00708"/>
    </source>
</evidence>
<sequence>MLRHSFSSSGCRTAFACVAGPSAARIPFSTSFTSREVEEVTATSKPSKPFLPKKKPQAGSRSFKQVYRANRIVSKEDNDEKAEQLKTLAGQSLRPAVLSARMKLLCRAKGYDDALQLLKEAPFGVQIPVVWNTLISEVMHVHKYGFAYVIFTEMKRRGVKPNLMTYATMMMGYGQIEDWSQFRKQLENCMAVYDHFHENRNQIETKTQGTGPASMITCKYITILSRANLHDKIFDVFNQMDTHGAWAPNAHVFGAILGALIFRFSLKSGDVLAAHERNASDAKLLFRQMKESESRGVPAIDEYVVGRLLTLLGRGRPADQQFALEIAREYAGYASPGEAALPPKVTVSPELRLSILLLLRRLRRSRLILSYSEQLLEVDDKHIEVWGRHVLESFHDIATKAPSDESEKALELLRKMLLEAARRDSKKLRPTMHNYETALMVCWRCADWKSACDIFHLMTGYDASEFTPPSSPSESQDPAPEPEQQSPKPIERSEGLNLTPSNLAMLNLVRTAVASENRDAMLQCWEIYLYFFKGLPPRGSGWNSYRLKPYEHAPYFNLAFARSIAKLVDKCLTAAGQKRAVGLIALREWAQKTIDDSHTQTLSVPYMERLSKDSEDEGPKLKEAVDFEMQLRSSA</sequence>
<dbReference type="PROSITE" id="PS51375">
    <property type="entry name" value="PPR"/>
    <property type="match status" value="1"/>
</dbReference>